<evidence type="ECO:0000313" key="1">
    <source>
        <dbReference type="EMBL" id="GHH08377.1"/>
    </source>
</evidence>
<reference evidence="2" key="1">
    <citation type="journal article" date="2019" name="Int. J. Syst. Evol. Microbiol.">
        <title>The Global Catalogue of Microorganisms (GCM) 10K type strain sequencing project: providing services to taxonomists for standard genome sequencing and annotation.</title>
        <authorList>
            <consortium name="The Broad Institute Genomics Platform"/>
            <consortium name="The Broad Institute Genome Sequencing Center for Infectious Disease"/>
            <person name="Wu L."/>
            <person name="Ma J."/>
        </authorList>
    </citation>
    <scope>NUCLEOTIDE SEQUENCE [LARGE SCALE GENOMIC DNA]</scope>
    <source>
        <strain evidence="2">CGMCC 1.8957</strain>
    </source>
</reference>
<name>A0ABQ3L8P3_9SPHN</name>
<gene>
    <name evidence="1" type="ORF">GCM10008023_03750</name>
</gene>
<evidence type="ECO:0000313" key="2">
    <source>
        <dbReference type="Proteomes" id="UP000652430"/>
    </source>
</evidence>
<dbReference type="Proteomes" id="UP000652430">
    <property type="component" value="Unassembled WGS sequence"/>
</dbReference>
<sequence length="167" mass="18231">MFHGGIVNGAVTGRDGYPALAVEPIDTANQVELLRSAALRDQLNLAKYQPIVHEEALSSRLMRTSVARIAPSSAPCYAEFIVDSVFFQQDIVDGSYLKILFRYRDFTTEPAPRRVFSTWTKTRLTLLPPTPATDMVAAAAELRAAFTSDVALFASALAKPSNTKASH</sequence>
<dbReference type="EMBL" id="BNAQ01000001">
    <property type="protein sequence ID" value="GHH08377.1"/>
    <property type="molecule type" value="Genomic_DNA"/>
</dbReference>
<keyword evidence="2" id="KW-1185">Reference proteome</keyword>
<protein>
    <submittedName>
        <fullName evidence="1">Uncharacterized protein</fullName>
    </submittedName>
</protein>
<proteinExistence type="predicted"/>
<comment type="caution">
    <text evidence="1">The sequence shown here is derived from an EMBL/GenBank/DDBJ whole genome shotgun (WGS) entry which is preliminary data.</text>
</comment>
<organism evidence="1 2">
    <name type="scientific">Sphingomonas glacialis</name>
    <dbReference type="NCBI Taxonomy" id="658225"/>
    <lineage>
        <taxon>Bacteria</taxon>
        <taxon>Pseudomonadati</taxon>
        <taxon>Pseudomonadota</taxon>
        <taxon>Alphaproteobacteria</taxon>
        <taxon>Sphingomonadales</taxon>
        <taxon>Sphingomonadaceae</taxon>
        <taxon>Sphingomonas</taxon>
    </lineage>
</organism>
<accession>A0ABQ3L8P3</accession>